<name>A0A9W6TG41_9STRA</name>
<organism evidence="1 2">
    <name type="scientific">Phytophthora lilii</name>
    <dbReference type="NCBI Taxonomy" id="2077276"/>
    <lineage>
        <taxon>Eukaryota</taxon>
        <taxon>Sar</taxon>
        <taxon>Stramenopiles</taxon>
        <taxon>Oomycota</taxon>
        <taxon>Peronosporomycetes</taxon>
        <taxon>Peronosporales</taxon>
        <taxon>Peronosporaceae</taxon>
        <taxon>Phytophthora</taxon>
    </lineage>
</organism>
<protein>
    <submittedName>
        <fullName evidence="1">Unnamed protein product</fullName>
    </submittedName>
</protein>
<reference evidence="1" key="1">
    <citation type="submission" date="2023-04" db="EMBL/GenBank/DDBJ databases">
        <title>Phytophthora lilii NBRC 32176.</title>
        <authorList>
            <person name="Ichikawa N."/>
            <person name="Sato H."/>
            <person name="Tonouchi N."/>
        </authorList>
    </citation>
    <scope>NUCLEOTIDE SEQUENCE</scope>
    <source>
        <strain evidence="1">NBRC 32176</strain>
    </source>
</reference>
<keyword evidence="2" id="KW-1185">Reference proteome</keyword>
<proteinExistence type="predicted"/>
<sequence>MVYDANKKLPKSSSSVAEFGNDVDNTLIVQVPSQIVSGPQGGVVPEGVTRDIIARATPLTGERLKIIMNEVFEERAQTEDFLKDVAEIKDLLDCDDRNLKDVAEIKDLLDCDDRNRLPFKVKGTADMMIIDEQSNRMDDVFAGLRFVIENGAYLPSQWIQDDAASFEGEKWAHAWWTLSDADCSPLPLKRQNLLRGATGRDDAAAEMLERYELRSDELSPEFVQWQRISYAFNLIRQMPIHRSMTTK</sequence>
<evidence type="ECO:0000313" key="1">
    <source>
        <dbReference type="EMBL" id="GMF12524.1"/>
    </source>
</evidence>
<dbReference type="Proteomes" id="UP001165083">
    <property type="component" value="Unassembled WGS sequence"/>
</dbReference>
<comment type="caution">
    <text evidence="1">The sequence shown here is derived from an EMBL/GenBank/DDBJ whole genome shotgun (WGS) entry which is preliminary data.</text>
</comment>
<evidence type="ECO:0000313" key="2">
    <source>
        <dbReference type="Proteomes" id="UP001165083"/>
    </source>
</evidence>
<dbReference type="OrthoDB" id="90479at2759"/>
<dbReference type="EMBL" id="BSXW01000123">
    <property type="protein sequence ID" value="GMF12524.1"/>
    <property type="molecule type" value="Genomic_DNA"/>
</dbReference>
<accession>A0A9W6TG41</accession>
<dbReference type="AlphaFoldDB" id="A0A9W6TG41"/>
<gene>
    <name evidence="1" type="ORF">Plil01_000312500</name>
</gene>